<feature type="domain" description="Protein kinase" evidence="8">
    <location>
        <begin position="1128"/>
        <end position="1446"/>
    </location>
</feature>
<dbReference type="InterPro" id="IPR036047">
    <property type="entry name" value="F-box-like_dom_sf"/>
</dbReference>
<feature type="region of interest" description="Disordered" evidence="7">
    <location>
        <begin position="574"/>
        <end position="670"/>
    </location>
</feature>
<dbReference type="GO" id="GO:0033316">
    <property type="term" value="P:meiotic spindle assembly checkpoint signaling"/>
    <property type="evidence" value="ECO:0007669"/>
    <property type="project" value="TreeGrafter"/>
</dbReference>
<feature type="domain" description="F-box" evidence="9">
    <location>
        <begin position="11"/>
        <end position="59"/>
    </location>
</feature>
<dbReference type="PROSITE" id="PS50181">
    <property type="entry name" value="FBOX"/>
    <property type="match status" value="1"/>
</dbReference>
<gene>
    <name evidence="10" type="ORF">F53441_8426</name>
</gene>
<dbReference type="PROSITE" id="PS00107">
    <property type="entry name" value="PROTEIN_KINASE_ATP"/>
    <property type="match status" value="1"/>
</dbReference>
<dbReference type="Gene3D" id="1.10.510.10">
    <property type="entry name" value="Transferase(Phosphotransferase) domain 1"/>
    <property type="match status" value="3"/>
</dbReference>
<dbReference type="SUPFAM" id="SSF56112">
    <property type="entry name" value="Protein kinase-like (PK-like)"/>
    <property type="match status" value="2"/>
</dbReference>
<dbReference type="PANTHER" id="PTHR22974:SF21">
    <property type="entry name" value="DUAL SPECIFICITY PROTEIN KINASE TTK"/>
    <property type="match status" value="1"/>
</dbReference>
<feature type="compositionally biased region" description="Basic and acidic residues" evidence="7">
    <location>
        <begin position="616"/>
        <end position="629"/>
    </location>
</feature>
<accession>A0A8H4NUF7</accession>
<evidence type="ECO:0000256" key="4">
    <source>
        <dbReference type="ARBA" id="ARBA00022777"/>
    </source>
</evidence>
<evidence type="ECO:0000313" key="10">
    <source>
        <dbReference type="EMBL" id="KAF4448110.1"/>
    </source>
</evidence>
<evidence type="ECO:0000313" key="11">
    <source>
        <dbReference type="Proteomes" id="UP000605986"/>
    </source>
</evidence>
<keyword evidence="11" id="KW-1185">Reference proteome</keyword>
<dbReference type="PROSITE" id="PS50011">
    <property type="entry name" value="PROTEIN_KINASE_DOM"/>
    <property type="match status" value="2"/>
</dbReference>
<dbReference type="PANTHER" id="PTHR22974">
    <property type="entry name" value="MIXED LINEAGE PROTEIN KINASE"/>
    <property type="match status" value="1"/>
</dbReference>
<dbReference type="InterPro" id="IPR011009">
    <property type="entry name" value="Kinase-like_dom_sf"/>
</dbReference>
<feature type="compositionally biased region" description="Polar residues" evidence="7">
    <location>
        <begin position="652"/>
        <end position="664"/>
    </location>
</feature>
<evidence type="ECO:0000256" key="3">
    <source>
        <dbReference type="ARBA" id="ARBA00022741"/>
    </source>
</evidence>
<dbReference type="Proteomes" id="UP000605986">
    <property type="component" value="Unassembled WGS sequence"/>
</dbReference>
<dbReference type="Pfam" id="PF00069">
    <property type="entry name" value="Pkinase"/>
    <property type="match status" value="2"/>
</dbReference>
<dbReference type="InterPro" id="IPR001810">
    <property type="entry name" value="F-box_dom"/>
</dbReference>
<protein>
    <submittedName>
        <fullName evidence="10">Serine threonine-protein kinase MPS1</fullName>
    </submittedName>
</protein>
<dbReference type="GO" id="GO:0000776">
    <property type="term" value="C:kinetochore"/>
    <property type="evidence" value="ECO:0007669"/>
    <property type="project" value="TreeGrafter"/>
</dbReference>
<evidence type="ECO:0000256" key="1">
    <source>
        <dbReference type="ARBA" id="ARBA00022527"/>
    </source>
</evidence>
<feature type="compositionally biased region" description="Basic and acidic residues" evidence="7">
    <location>
        <begin position="511"/>
        <end position="522"/>
    </location>
</feature>
<keyword evidence="4 10" id="KW-0418">Kinase</keyword>
<keyword evidence="3 6" id="KW-0547">Nucleotide-binding</keyword>
<keyword evidence="2" id="KW-0808">Transferase</keyword>
<evidence type="ECO:0000256" key="7">
    <source>
        <dbReference type="SAM" id="MobiDB-lite"/>
    </source>
</evidence>
<dbReference type="GO" id="GO:0005634">
    <property type="term" value="C:nucleus"/>
    <property type="evidence" value="ECO:0007669"/>
    <property type="project" value="TreeGrafter"/>
</dbReference>
<feature type="region of interest" description="Disordered" evidence="7">
    <location>
        <begin position="1006"/>
        <end position="1029"/>
    </location>
</feature>
<feature type="binding site" evidence="6">
    <location>
        <position position="724"/>
    </location>
    <ligand>
        <name>ATP</name>
        <dbReference type="ChEBI" id="CHEBI:30616"/>
    </ligand>
</feature>
<dbReference type="GO" id="GO:0034501">
    <property type="term" value="P:protein localization to kinetochore"/>
    <property type="evidence" value="ECO:0007669"/>
    <property type="project" value="TreeGrafter"/>
</dbReference>
<dbReference type="GO" id="GO:0005524">
    <property type="term" value="F:ATP binding"/>
    <property type="evidence" value="ECO:0007669"/>
    <property type="project" value="UniProtKB-UniRule"/>
</dbReference>
<evidence type="ECO:0000259" key="9">
    <source>
        <dbReference type="PROSITE" id="PS50181"/>
    </source>
</evidence>
<keyword evidence="1" id="KW-0723">Serine/threonine-protein kinase</keyword>
<evidence type="ECO:0000259" key="8">
    <source>
        <dbReference type="PROSITE" id="PS50011"/>
    </source>
</evidence>
<dbReference type="GO" id="GO:0004712">
    <property type="term" value="F:protein serine/threonine/tyrosine kinase activity"/>
    <property type="evidence" value="ECO:0007669"/>
    <property type="project" value="TreeGrafter"/>
</dbReference>
<feature type="domain" description="Protein kinase" evidence="8">
    <location>
        <begin position="696"/>
        <end position="965"/>
    </location>
</feature>
<evidence type="ECO:0000256" key="6">
    <source>
        <dbReference type="PROSITE-ProRule" id="PRU10141"/>
    </source>
</evidence>
<dbReference type="GO" id="GO:0007059">
    <property type="term" value="P:chromosome segregation"/>
    <property type="evidence" value="ECO:0007669"/>
    <property type="project" value="TreeGrafter"/>
</dbReference>
<dbReference type="FunFam" id="3.30.200.20:FF:000131">
    <property type="entry name" value="Dual specificity protein kinase TTK"/>
    <property type="match status" value="1"/>
</dbReference>
<comment type="caution">
    <text evidence="10">The sequence shown here is derived from an EMBL/GenBank/DDBJ whole genome shotgun (WGS) entry which is preliminary data.</text>
</comment>
<dbReference type="OrthoDB" id="20524at2759"/>
<dbReference type="Gene3D" id="3.30.200.20">
    <property type="entry name" value="Phosphorylase Kinase, domain 1"/>
    <property type="match status" value="2"/>
</dbReference>
<feature type="region of interest" description="Disordered" evidence="7">
    <location>
        <begin position="477"/>
        <end position="531"/>
    </location>
</feature>
<organism evidence="10 11">
    <name type="scientific">Fusarium austroafricanum</name>
    <dbReference type="NCBI Taxonomy" id="2364996"/>
    <lineage>
        <taxon>Eukaryota</taxon>
        <taxon>Fungi</taxon>
        <taxon>Dikarya</taxon>
        <taxon>Ascomycota</taxon>
        <taxon>Pezizomycotina</taxon>
        <taxon>Sordariomycetes</taxon>
        <taxon>Hypocreomycetidae</taxon>
        <taxon>Hypocreales</taxon>
        <taxon>Nectriaceae</taxon>
        <taxon>Fusarium</taxon>
        <taxon>Fusarium concolor species complex</taxon>
    </lineage>
</organism>
<reference evidence="10" key="1">
    <citation type="submission" date="2020-01" db="EMBL/GenBank/DDBJ databases">
        <title>Identification and distribution of gene clusters putatively required for synthesis of sphingolipid metabolism inhibitors in phylogenetically diverse species of the filamentous fungus Fusarium.</title>
        <authorList>
            <person name="Kim H.-S."/>
            <person name="Busman M."/>
            <person name="Brown D.W."/>
            <person name="Divon H."/>
            <person name="Uhlig S."/>
            <person name="Proctor R.H."/>
        </authorList>
    </citation>
    <scope>NUCLEOTIDE SEQUENCE</scope>
    <source>
        <strain evidence="10">NRRL 53441</strain>
    </source>
</reference>
<dbReference type="GO" id="GO:0004674">
    <property type="term" value="F:protein serine/threonine kinase activity"/>
    <property type="evidence" value="ECO:0007669"/>
    <property type="project" value="UniProtKB-KW"/>
</dbReference>
<sequence length="1461" mass="165061">MIANDEGRGSSGLLGRLPAEVLNQVFYALHNIDLKDLRQTCTYFKDATHLRLNRLFLSPNLRDIEVFRAVADHETFRLQVTEIIYNDARFDPAHEMEWPSWYDEENDIGEVTGVPEWYHHVYRQNRGIIKRYKPHHSQVKEAFEHLLSPAEAFKHFKRLWQEQQETIATNRDADALKYGLLRFPNLRRMVVSPAAHGKPGLPCRIIAQHLQENPESKLADLAIDINQLRTGISCRIFDDAENSEIKDLNTILSHPGFAGLDLSLHCGNQCNMNWCSFRSNHLRNTLASATDIQHFNLFTNVVYVDDFNDSDDSDGEEGDHFIPLHSIFPVNDWHQLRHFGLSRFIVKKDDVIKCLGALPPTLESVELSFFIFMPNSGDYHSLVHDMREKLGWRKRGAENQPKIVVRVDVRFAKVLGAVMMDVSREVTNFMYQNGENPFEEDEGCVEDPCIPQRDMPEGLQCKLDRYKCYGEIRGSSATTREKSAEMYGPNPSMAERPYAADGVGSVSRGDTSGKREDLEPRSTTRPKRVMNVSGSLLEALAERLFTADQDPENRQAQNIEPAAIDQPAMALPTSRLPVSPALGTPFQRKHPKTPSVHAQEVRASVPASFRRASTKGLDEELSKPERPLSLDKGSFAPQRAPISSERRDLAVKSQSTLHSRASSLQPPPKMPVVNAVTTAQSNKKKHFLMRVNGRAYTRIDCLGRGGSGKVYRVATVDGTVLALKRVSLEHMDELAEKGLKREIELLHQLRGVERVIQLIDYEMNREKQSLSVLMEVGKLNFNSLLKNRQSGTGALAHTFDITFVRYYWKEMLECVRAIHAQAVVHSDFKPASFVLVKGRLKLIDFGIANAIQTDVTTNVHRDTMTGTINYMSPKSLMDSTQYALMSIQNGHPYIPASGASKVLAEPQLRIQAIVNWSHHIEIPATTEDGSCVPVALLQTMRRCLSRDQKDCPTRETLLSEANGFLYPKEYKAALSSSGDCQFLPMTEELLAASSTVSECVLKEEKDMHGTQAGGPSRRPPPPPSSGESQLSLQILTHFKRQETTINWAYLIALSVMITVAQVRFIRHGWTLAISRLLLKSLPLELRPSGSRCFSAYEIREPIEEELLQGDRLRCFHPTHPGDVLDGRFKTITKLGYGTGSTVWLAENLEFKKRENSPNFVSIKIAALDTDASKEMMFSKLINHAKPSHDGLSFIRIPIDEFRLEGPEDIKDDNIMVTIENDSVLADFVSYQTNNPQPRHIRSEDGRVTYLSQSDFGPLRGSRLIPELADFNLSYPGLNKGLGHLSAIQSHRFRAPEVLLGCPWSYSADIWNLGLLMWNLLEDISLFDRPAGKDGEYDAHAHLAQMISLLGDPPEELIKRERIYREHQLKRPVTNSRGRVCKTMNEFWGGPFFDDDNLISKGKTLADTVTELNGDEKEAFLDLASGMLQWLPEKRMTAKELLQHPFFDELRKYRERNLGDNG</sequence>
<dbReference type="InterPro" id="IPR017441">
    <property type="entry name" value="Protein_kinase_ATP_BS"/>
</dbReference>
<dbReference type="SUPFAM" id="SSF81383">
    <property type="entry name" value="F-box domain"/>
    <property type="match status" value="1"/>
</dbReference>
<evidence type="ECO:0000256" key="5">
    <source>
        <dbReference type="ARBA" id="ARBA00022840"/>
    </source>
</evidence>
<proteinExistence type="predicted"/>
<dbReference type="InterPro" id="IPR000719">
    <property type="entry name" value="Prot_kinase_dom"/>
</dbReference>
<keyword evidence="5 6" id="KW-0067">ATP-binding</keyword>
<name>A0A8H4NUF7_9HYPO</name>
<evidence type="ECO:0000256" key="2">
    <source>
        <dbReference type="ARBA" id="ARBA00022679"/>
    </source>
</evidence>
<dbReference type="EMBL" id="JAADJG010000359">
    <property type="protein sequence ID" value="KAF4448110.1"/>
    <property type="molecule type" value="Genomic_DNA"/>
</dbReference>
<dbReference type="SMART" id="SM00220">
    <property type="entry name" value="S_TKc"/>
    <property type="match status" value="1"/>
</dbReference>
<dbReference type="GO" id="GO:0007094">
    <property type="term" value="P:mitotic spindle assembly checkpoint signaling"/>
    <property type="evidence" value="ECO:0007669"/>
    <property type="project" value="TreeGrafter"/>
</dbReference>